<feature type="region of interest" description="Disordered" evidence="2">
    <location>
        <begin position="1"/>
        <end position="52"/>
    </location>
</feature>
<dbReference type="InterPro" id="IPR021346">
    <property type="entry name" value="Tma16"/>
</dbReference>
<feature type="compositionally biased region" description="Basic and acidic residues" evidence="2">
    <location>
        <begin position="12"/>
        <end position="21"/>
    </location>
</feature>
<evidence type="ECO:0000256" key="1">
    <source>
        <dbReference type="ARBA" id="ARBA00034127"/>
    </source>
</evidence>
<dbReference type="EMBL" id="KL197712">
    <property type="protein sequence ID" value="KDQ61442.1"/>
    <property type="molecule type" value="Genomic_DNA"/>
</dbReference>
<accession>A0A067QD90</accession>
<evidence type="ECO:0000256" key="2">
    <source>
        <dbReference type="SAM" id="MobiDB-lite"/>
    </source>
</evidence>
<organism evidence="3 4">
    <name type="scientific">Jaapia argillacea MUCL 33604</name>
    <dbReference type="NCBI Taxonomy" id="933084"/>
    <lineage>
        <taxon>Eukaryota</taxon>
        <taxon>Fungi</taxon>
        <taxon>Dikarya</taxon>
        <taxon>Basidiomycota</taxon>
        <taxon>Agaricomycotina</taxon>
        <taxon>Agaricomycetes</taxon>
        <taxon>Agaricomycetidae</taxon>
        <taxon>Jaapiales</taxon>
        <taxon>Jaapiaceae</taxon>
        <taxon>Jaapia</taxon>
    </lineage>
</organism>
<dbReference type="InterPro" id="IPR038356">
    <property type="entry name" value="Tma16_sf"/>
</dbReference>
<evidence type="ECO:0008006" key="5">
    <source>
        <dbReference type="Google" id="ProtNLM"/>
    </source>
</evidence>
<protein>
    <recommendedName>
        <fullName evidence="5">Translation machinery-associated protein 16</fullName>
    </recommendedName>
</protein>
<dbReference type="Pfam" id="PF11176">
    <property type="entry name" value="Tma16"/>
    <property type="match status" value="1"/>
</dbReference>
<dbReference type="PANTHER" id="PTHR13349:SF2">
    <property type="entry name" value="TRANSLATION MACHINERY-ASSOCIATED PROTEIN 16"/>
    <property type="match status" value="1"/>
</dbReference>
<sequence>MTNAKSPKAPAKPKEKKEKVFHPQSRKAGQLSRTQLRKTKLSEASTKRARKHSSQADIHGFFYHAMPDEGLLTLEDLHSLMGIWVTRHDLELEAERSARRKGRPKSTKEQRLEEMKLQDLEKYRTGIEIPDLTHEGNVKLFRDWDQKELAFLQLLRFIRISSEIPELAILTRRGKHPSLLSSSGVETEVQEQGMDGIESTEMILQEPPSRFASTMMTMDGTV</sequence>
<name>A0A067QD90_9AGAM</name>
<dbReference type="PANTHER" id="PTHR13349">
    <property type="entry name" value="TRANSLATION MACHINERY-ASSOCIATED PROTEIN 16"/>
    <property type="match status" value="1"/>
</dbReference>
<dbReference type="OrthoDB" id="270284at2759"/>
<keyword evidence="4" id="KW-1185">Reference proteome</keyword>
<dbReference type="GO" id="GO:0005634">
    <property type="term" value="C:nucleus"/>
    <property type="evidence" value="ECO:0007669"/>
    <property type="project" value="TreeGrafter"/>
</dbReference>
<dbReference type="InParanoid" id="A0A067QD90"/>
<gene>
    <name evidence="3" type="ORF">JAAARDRAFT_123877</name>
</gene>
<dbReference type="STRING" id="933084.A0A067QD90"/>
<dbReference type="Proteomes" id="UP000027265">
    <property type="component" value="Unassembled WGS sequence"/>
</dbReference>
<proteinExistence type="inferred from homology"/>
<evidence type="ECO:0000313" key="4">
    <source>
        <dbReference type="Proteomes" id="UP000027265"/>
    </source>
</evidence>
<dbReference type="AlphaFoldDB" id="A0A067QD90"/>
<dbReference type="HOGENOM" id="CLU_106400_0_0_1"/>
<dbReference type="Gene3D" id="1.20.1440.170">
    <property type="entry name" value="Translation machinery-associated protein 16-like"/>
    <property type="match status" value="1"/>
</dbReference>
<evidence type="ECO:0000313" key="3">
    <source>
        <dbReference type="EMBL" id="KDQ61442.1"/>
    </source>
</evidence>
<comment type="similarity">
    <text evidence="1">Belongs to the TMA16 family.</text>
</comment>
<reference evidence="4" key="1">
    <citation type="journal article" date="2014" name="Proc. Natl. Acad. Sci. U.S.A.">
        <title>Extensive sampling of basidiomycete genomes demonstrates inadequacy of the white-rot/brown-rot paradigm for wood decay fungi.</title>
        <authorList>
            <person name="Riley R."/>
            <person name="Salamov A.A."/>
            <person name="Brown D.W."/>
            <person name="Nagy L.G."/>
            <person name="Floudas D."/>
            <person name="Held B.W."/>
            <person name="Levasseur A."/>
            <person name="Lombard V."/>
            <person name="Morin E."/>
            <person name="Otillar R."/>
            <person name="Lindquist E.A."/>
            <person name="Sun H."/>
            <person name="LaButti K.M."/>
            <person name="Schmutz J."/>
            <person name="Jabbour D."/>
            <person name="Luo H."/>
            <person name="Baker S.E."/>
            <person name="Pisabarro A.G."/>
            <person name="Walton J.D."/>
            <person name="Blanchette R.A."/>
            <person name="Henrissat B."/>
            <person name="Martin F."/>
            <person name="Cullen D."/>
            <person name="Hibbett D.S."/>
            <person name="Grigoriev I.V."/>
        </authorList>
    </citation>
    <scope>NUCLEOTIDE SEQUENCE [LARGE SCALE GENOMIC DNA]</scope>
    <source>
        <strain evidence="4">MUCL 33604</strain>
    </source>
</reference>